<dbReference type="PANTHER" id="PTHR11850">
    <property type="entry name" value="HOMEOBOX PROTEIN TRANSCRIPTION FACTORS"/>
    <property type="match status" value="1"/>
</dbReference>
<name>A0A445KW65_GLYSO</name>
<dbReference type="Gene3D" id="1.10.10.60">
    <property type="entry name" value="Homeodomain-like"/>
    <property type="match status" value="1"/>
</dbReference>
<evidence type="ECO:0000256" key="5">
    <source>
        <dbReference type="PROSITE-ProRule" id="PRU00108"/>
    </source>
</evidence>
<comment type="subcellular location">
    <subcellularLocation>
        <location evidence="1 5">Nucleus</location>
    </subcellularLocation>
</comment>
<feature type="DNA-binding region" description="Homeobox; TALE-type" evidence="5">
    <location>
        <begin position="264"/>
        <end position="327"/>
    </location>
</feature>
<dbReference type="AlphaFoldDB" id="A0A445KW65"/>
<evidence type="ECO:0000259" key="7">
    <source>
        <dbReference type="PROSITE" id="PS50071"/>
    </source>
</evidence>
<dbReference type="SMART" id="SM01188">
    <property type="entry name" value="ELK"/>
    <property type="match status" value="1"/>
</dbReference>
<evidence type="ECO:0000256" key="1">
    <source>
        <dbReference type="ARBA" id="ARBA00004123"/>
    </source>
</evidence>
<dbReference type="SMART" id="SM01255">
    <property type="entry name" value="KNOX1"/>
    <property type="match status" value="1"/>
</dbReference>
<dbReference type="GO" id="GO:0009888">
    <property type="term" value="P:tissue development"/>
    <property type="evidence" value="ECO:0007669"/>
    <property type="project" value="UniProtKB-ARBA"/>
</dbReference>
<keyword evidence="10" id="KW-1185">Reference proteome</keyword>
<dbReference type="GO" id="GO:0005634">
    <property type="term" value="C:nucleus"/>
    <property type="evidence" value="ECO:0007669"/>
    <property type="project" value="UniProtKB-SubCell"/>
</dbReference>
<protein>
    <submittedName>
        <fullName evidence="9">Homeobox protein knotted-1-like 2</fullName>
    </submittedName>
</protein>
<dbReference type="InterPro" id="IPR001356">
    <property type="entry name" value="HD"/>
</dbReference>
<dbReference type="InterPro" id="IPR009057">
    <property type="entry name" value="Homeodomain-like_sf"/>
</dbReference>
<dbReference type="GO" id="GO:0000981">
    <property type="term" value="F:DNA-binding transcription factor activity, RNA polymerase II-specific"/>
    <property type="evidence" value="ECO:0007669"/>
    <property type="project" value="InterPro"/>
</dbReference>
<dbReference type="InterPro" id="IPR008422">
    <property type="entry name" value="KN_HD"/>
</dbReference>
<dbReference type="InterPro" id="IPR005541">
    <property type="entry name" value="KNOX2"/>
</dbReference>
<dbReference type="InterPro" id="IPR050224">
    <property type="entry name" value="TALE_homeobox"/>
</dbReference>
<evidence type="ECO:0000259" key="8">
    <source>
        <dbReference type="PROSITE" id="PS51213"/>
    </source>
</evidence>
<evidence type="ECO:0000256" key="4">
    <source>
        <dbReference type="ARBA" id="ARBA00023242"/>
    </source>
</evidence>
<dbReference type="SMART" id="SM01256">
    <property type="entry name" value="KNOX2"/>
    <property type="match status" value="1"/>
</dbReference>
<evidence type="ECO:0000256" key="3">
    <source>
        <dbReference type="ARBA" id="ARBA00023155"/>
    </source>
</evidence>
<dbReference type="Gramene" id="XM_028371970.1">
    <property type="protein sequence ID" value="XP_028227771.1"/>
    <property type="gene ID" value="LOC114408801"/>
</dbReference>
<dbReference type="FunFam" id="1.10.10.60:FF:000076">
    <property type="entry name" value="Homeobox protein knotted-1-like 2"/>
    <property type="match status" value="1"/>
</dbReference>
<gene>
    <name evidence="9" type="ORF">D0Y65_008806</name>
</gene>
<feature type="domain" description="ELK" evidence="8">
    <location>
        <begin position="243"/>
        <end position="263"/>
    </location>
</feature>
<keyword evidence="3 5" id="KW-0371">Homeobox</keyword>
<dbReference type="PROSITE" id="PS00027">
    <property type="entry name" value="HOMEOBOX_1"/>
    <property type="match status" value="1"/>
</dbReference>
<feature type="domain" description="Homeobox" evidence="7">
    <location>
        <begin position="263"/>
        <end position="326"/>
    </location>
</feature>
<dbReference type="Pfam" id="PF05920">
    <property type="entry name" value="Homeobox_KN"/>
    <property type="match status" value="1"/>
</dbReference>
<keyword evidence="2 5" id="KW-0238">DNA-binding</keyword>
<comment type="caution">
    <text evidence="9">The sequence shown here is derived from an EMBL/GenBank/DDBJ whole genome shotgun (WGS) entry which is preliminary data.</text>
</comment>
<dbReference type="CDD" id="cd00086">
    <property type="entry name" value="homeodomain"/>
    <property type="match status" value="1"/>
</dbReference>
<dbReference type="InterPro" id="IPR005540">
    <property type="entry name" value="KNOX1"/>
</dbReference>
<keyword evidence="4 5" id="KW-0539">Nucleus</keyword>
<dbReference type="GO" id="GO:0003677">
    <property type="term" value="F:DNA binding"/>
    <property type="evidence" value="ECO:0007669"/>
    <property type="project" value="UniProtKB-UniRule"/>
</dbReference>
<dbReference type="PROSITE" id="PS50071">
    <property type="entry name" value="HOMEOBOX_2"/>
    <property type="match status" value="1"/>
</dbReference>
<accession>A0A445KW65</accession>
<proteinExistence type="inferred from homology"/>
<dbReference type="InterPro" id="IPR005539">
    <property type="entry name" value="ELK_dom"/>
</dbReference>
<dbReference type="Pfam" id="PF03789">
    <property type="entry name" value="ELK"/>
    <property type="match status" value="1"/>
</dbReference>
<dbReference type="EMBL" id="QZWG01000004">
    <property type="protein sequence ID" value="RZC15080.1"/>
    <property type="molecule type" value="Genomic_DNA"/>
</dbReference>
<dbReference type="Proteomes" id="UP000289340">
    <property type="component" value="Chromosome 4"/>
</dbReference>
<sequence length="361" mass="42114">MEEYTNNHLSQNTSPRANLLYSLAGGSSVGNRHHQLIPFNTFHRQTGRSDHCFQPDQAPHPSVKTESNNSHLHYPLMRSNLHHMLHPQQGGSQSSNELEAIKAKIIDHPHYSNLLQVYMDCQKVGAPPEVVARFAAVRENFEARQRSLVRSMETCKDPELDQFMEAYYDMLVKYREELTRPIEEAKDFMQRIESQLNTLCNGTVRIFSDDKWENIGSSSEEDKDNSGRETELIEIDPQAEDRELKSHLLKKYSGYLGSLKKELSKKKKKGKLPKDARQKLLSWWELHYKWPYPSESEKVALAEATGLDQKQINNWFINQRKRHWKPSEDMQFMVMDGLHAQNATLYMDGHYMANDHYRLWP</sequence>
<dbReference type="Pfam" id="PF03791">
    <property type="entry name" value="KNOX2"/>
    <property type="match status" value="1"/>
</dbReference>
<dbReference type="PROSITE" id="PS51213">
    <property type="entry name" value="ELK"/>
    <property type="match status" value="1"/>
</dbReference>
<dbReference type="SMART" id="SM00389">
    <property type="entry name" value="HOX"/>
    <property type="match status" value="1"/>
</dbReference>
<evidence type="ECO:0000256" key="2">
    <source>
        <dbReference type="ARBA" id="ARBA00023125"/>
    </source>
</evidence>
<evidence type="ECO:0000256" key="6">
    <source>
        <dbReference type="PROSITE-ProRule" id="PRU00559"/>
    </source>
</evidence>
<organism evidence="9 10">
    <name type="scientific">Glycine soja</name>
    <name type="common">Wild soybean</name>
    <dbReference type="NCBI Taxonomy" id="3848"/>
    <lineage>
        <taxon>Eukaryota</taxon>
        <taxon>Viridiplantae</taxon>
        <taxon>Streptophyta</taxon>
        <taxon>Embryophyta</taxon>
        <taxon>Tracheophyta</taxon>
        <taxon>Spermatophyta</taxon>
        <taxon>Magnoliopsida</taxon>
        <taxon>eudicotyledons</taxon>
        <taxon>Gunneridae</taxon>
        <taxon>Pentapetalae</taxon>
        <taxon>rosids</taxon>
        <taxon>fabids</taxon>
        <taxon>Fabales</taxon>
        <taxon>Fabaceae</taxon>
        <taxon>Papilionoideae</taxon>
        <taxon>50 kb inversion clade</taxon>
        <taxon>NPAAA clade</taxon>
        <taxon>indigoferoid/millettioid clade</taxon>
        <taxon>Phaseoleae</taxon>
        <taxon>Glycine</taxon>
        <taxon>Glycine subgen. Soja</taxon>
    </lineage>
</organism>
<reference evidence="9 10" key="1">
    <citation type="submission" date="2018-09" db="EMBL/GenBank/DDBJ databases">
        <title>A high-quality reference genome of wild soybean provides a powerful tool to mine soybean genomes.</title>
        <authorList>
            <person name="Xie M."/>
            <person name="Chung C.Y.L."/>
            <person name="Li M.-W."/>
            <person name="Wong F.-L."/>
            <person name="Chan T.-F."/>
            <person name="Lam H.-M."/>
        </authorList>
    </citation>
    <scope>NUCLEOTIDE SEQUENCE [LARGE SCALE GENOMIC DNA]</scope>
    <source>
        <strain evidence="10">cv. W05</strain>
        <tissue evidence="9">Hypocotyl of etiolated seedlings</tissue>
    </source>
</reference>
<dbReference type="Pfam" id="PF03790">
    <property type="entry name" value="KNOX1"/>
    <property type="match status" value="1"/>
</dbReference>
<dbReference type="SUPFAM" id="SSF46689">
    <property type="entry name" value="Homeodomain-like"/>
    <property type="match status" value="1"/>
</dbReference>
<dbReference type="InterPro" id="IPR017970">
    <property type="entry name" value="Homeobox_CS"/>
</dbReference>
<comment type="similarity">
    <text evidence="6">Belongs to the TALE/KNOX homeobox family.</text>
</comment>
<evidence type="ECO:0000313" key="9">
    <source>
        <dbReference type="EMBL" id="RZC15080.1"/>
    </source>
</evidence>
<evidence type="ECO:0000313" key="10">
    <source>
        <dbReference type="Proteomes" id="UP000289340"/>
    </source>
</evidence>